<proteinExistence type="predicted"/>
<dbReference type="EMBL" id="JAIWYP010000013">
    <property type="protein sequence ID" value="KAH3715263.1"/>
    <property type="molecule type" value="Genomic_DNA"/>
</dbReference>
<dbReference type="AlphaFoldDB" id="A0A9D4HEX3"/>
<sequence length="94" mass="10295">MESTVPVTSGATPPCRVVPGLRRSCDGTMLDDVEPIGWTQMPDGMTMLSCYPVRGRVQTCSLRYSQEDRWCAADDDSGRAFPLKSVLPRTTVPS</sequence>
<gene>
    <name evidence="1" type="ORF">DPMN_057969</name>
</gene>
<organism evidence="1 2">
    <name type="scientific">Dreissena polymorpha</name>
    <name type="common">Zebra mussel</name>
    <name type="synonym">Mytilus polymorpha</name>
    <dbReference type="NCBI Taxonomy" id="45954"/>
    <lineage>
        <taxon>Eukaryota</taxon>
        <taxon>Metazoa</taxon>
        <taxon>Spiralia</taxon>
        <taxon>Lophotrochozoa</taxon>
        <taxon>Mollusca</taxon>
        <taxon>Bivalvia</taxon>
        <taxon>Autobranchia</taxon>
        <taxon>Heteroconchia</taxon>
        <taxon>Euheterodonta</taxon>
        <taxon>Imparidentia</taxon>
        <taxon>Neoheterodontei</taxon>
        <taxon>Myida</taxon>
        <taxon>Dreissenoidea</taxon>
        <taxon>Dreissenidae</taxon>
        <taxon>Dreissena</taxon>
    </lineage>
</organism>
<name>A0A9D4HEX3_DREPO</name>
<evidence type="ECO:0000313" key="2">
    <source>
        <dbReference type="Proteomes" id="UP000828390"/>
    </source>
</evidence>
<reference evidence="1" key="2">
    <citation type="submission" date="2020-11" db="EMBL/GenBank/DDBJ databases">
        <authorList>
            <person name="McCartney M.A."/>
            <person name="Auch B."/>
            <person name="Kono T."/>
            <person name="Mallez S."/>
            <person name="Becker A."/>
            <person name="Gohl D.M."/>
            <person name="Silverstein K.A.T."/>
            <person name="Koren S."/>
            <person name="Bechman K.B."/>
            <person name="Herman A."/>
            <person name="Abrahante J.E."/>
            <person name="Garbe J."/>
        </authorList>
    </citation>
    <scope>NUCLEOTIDE SEQUENCE</scope>
    <source>
        <strain evidence="1">Duluth1</strain>
        <tissue evidence="1">Whole animal</tissue>
    </source>
</reference>
<reference evidence="1" key="1">
    <citation type="journal article" date="2019" name="bioRxiv">
        <title>The Genome of the Zebra Mussel, Dreissena polymorpha: A Resource for Invasive Species Research.</title>
        <authorList>
            <person name="McCartney M.A."/>
            <person name="Auch B."/>
            <person name="Kono T."/>
            <person name="Mallez S."/>
            <person name="Zhang Y."/>
            <person name="Obille A."/>
            <person name="Becker A."/>
            <person name="Abrahante J.E."/>
            <person name="Garbe J."/>
            <person name="Badalamenti J.P."/>
            <person name="Herman A."/>
            <person name="Mangelson H."/>
            <person name="Liachko I."/>
            <person name="Sullivan S."/>
            <person name="Sone E.D."/>
            <person name="Koren S."/>
            <person name="Silverstein K.A.T."/>
            <person name="Beckman K.B."/>
            <person name="Gohl D.M."/>
        </authorList>
    </citation>
    <scope>NUCLEOTIDE SEQUENCE</scope>
    <source>
        <strain evidence="1">Duluth1</strain>
        <tissue evidence="1">Whole animal</tissue>
    </source>
</reference>
<comment type="caution">
    <text evidence="1">The sequence shown here is derived from an EMBL/GenBank/DDBJ whole genome shotgun (WGS) entry which is preliminary data.</text>
</comment>
<evidence type="ECO:0000313" key="1">
    <source>
        <dbReference type="EMBL" id="KAH3715263.1"/>
    </source>
</evidence>
<keyword evidence="2" id="KW-1185">Reference proteome</keyword>
<dbReference type="Proteomes" id="UP000828390">
    <property type="component" value="Unassembled WGS sequence"/>
</dbReference>
<protein>
    <submittedName>
        <fullName evidence="1">Uncharacterized protein</fullName>
    </submittedName>
</protein>
<accession>A0A9D4HEX3</accession>